<sequence>MSETQAQVEILDKPAPLTAFDPIEAGLTALRDEAAKTVFDVTTTAGDKAAREFRKRCVTTRTAASEAYESWNKPILAMQAAAREKRDYILTEVKAIEGPIDEQIKAEEKRRDEIKAAKEAAELARQQAIQARINTLGQFAAKAVGKSSTDILALRDELADMPITTELFEHRTGEATVLHAQTSATLEDLYNAALAQEQEQARLAAERARLEQERKEQEALAKAAREAEEARMAAERAKLAEEQAALKAATEAEAARQEAARAEQRRQEEAAAAAARQREEEAAAALRAQQEKLDRERREFEEQQAAARRAEEEARAKAAREAEEKRVAAQEAEARAQREKEEAERLERERAEQERLAEAARREQEQFVQNGPGDVEIVQTLADHYDVNVGDVMGWMKKFDYTATDEALAAANGSH</sequence>
<dbReference type="OrthoDB" id="8971137at2"/>
<comment type="caution">
    <text evidence="3">The sequence shown here is derived from an EMBL/GenBank/DDBJ whole genome shotgun (WGS) entry which is preliminary data.</text>
</comment>
<name>A0A261UGA6_9BORD</name>
<feature type="region of interest" description="Disordered" evidence="2">
    <location>
        <begin position="244"/>
        <end position="371"/>
    </location>
</feature>
<gene>
    <name evidence="3" type="ORF">CAL28_10515</name>
</gene>
<feature type="region of interest" description="Disordered" evidence="2">
    <location>
        <begin position="207"/>
        <end position="228"/>
    </location>
</feature>
<feature type="compositionally biased region" description="Basic and acidic residues" evidence="2">
    <location>
        <begin position="308"/>
        <end position="365"/>
    </location>
</feature>
<dbReference type="Proteomes" id="UP000215767">
    <property type="component" value="Unassembled WGS sequence"/>
</dbReference>
<keyword evidence="4" id="KW-1185">Reference proteome</keyword>
<protein>
    <submittedName>
        <fullName evidence="3">Uncharacterized protein</fullName>
    </submittedName>
</protein>
<feature type="coiled-coil region" evidence="1">
    <location>
        <begin position="104"/>
        <end position="134"/>
    </location>
</feature>
<evidence type="ECO:0000256" key="1">
    <source>
        <dbReference type="SAM" id="Coils"/>
    </source>
</evidence>
<keyword evidence="1" id="KW-0175">Coiled coil</keyword>
<organism evidence="3 4">
    <name type="scientific">Bordetella genomosp. 11</name>
    <dbReference type="NCBI Taxonomy" id="1416808"/>
    <lineage>
        <taxon>Bacteria</taxon>
        <taxon>Pseudomonadati</taxon>
        <taxon>Pseudomonadota</taxon>
        <taxon>Betaproteobacteria</taxon>
        <taxon>Burkholderiales</taxon>
        <taxon>Alcaligenaceae</taxon>
        <taxon>Bordetella</taxon>
    </lineage>
</organism>
<evidence type="ECO:0000256" key="2">
    <source>
        <dbReference type="SAM" id="MobiDB-lite"/>
    </source>
</evidence>
<dbReference type="AlphaFoldDB" id="A0A261UGA6"/>
<dbReference type="EMBL" id="NEVS01000004">
    <property type="protein sequence ID" value="OZI59913.1"/>
    <property type="molecule type" value="Genomic_DNA"/>
</dbReference>
<proteinExistence type="predicted"/>
<dbReference type="RefSeq" id="WP_094841333.1">
    <property type="nucleotide sequence ID" value="NZ_NEVS01000004.1"/>
</dbReference>
<reference evidence="4" key="1">
    <citation type="submission" date="2017-05" db="EMBL/GenBank/DDBJ databases">
        <title>Complete and WGS of Bordetella genogroups.</title>
        <authorList>
            <person name="Spilker T."/>
            <person name="Lipuma J."/>
        </authorList>
    </citation>
    <scope>NUCLEOTIDE SEQUENCE [LARGE SCALE GENOMIC DNA]</scope>
    <source>
        <strain evidence="4">AU8856</strain>
    </source>
</reference>
<evidence type="ECO:0000313" key="4">
    <source>
        <dbReference type="Proteomes" id="UP000215767"/>
    </source>
</evidence>
<evidence type="ECO:0000313" key="3">
    <source>
        <dbReference type="EMBL" id="OZI59913.1"/>
    </source>
</evidence>
<feature type="compositionally biased region" description="Basic and acidic residues" evidence="2">
    <location>
        <begin position="289"/>
        <end position="301"/>
    </location>
</feature>
<feature type="compositionally biased region" description="Basic and acidic residues" evidence="2">
    <location>
        <begin position="253"/>
        <end position="269"/>
    </location>
</feature>
<accession>A0A261UGA6</accession>